<evidence type="ECO:0000256" key="4">
    <source>
        <dbReference type="ARBA" id="ARBA00023136"/>
    </source>
</evidence>
<accession>A0A7T3V5U3</accession>
<dbReference type="InterPro" id="IPR007452">
    <property type="entry name" value="TamB_C"/>
</dbReference>
<dbReference type="KEGG" id="tper:IWA51_04785"/>
<keyword evidence="4" id="KW-0472">Membrane</keyword>
<evidence type="ECO:0000259" key="5">
    <source>
        <dbReference type="Pfam" id="PF04357"/>
    </source>
</evidence>
<keyword evidence="3" id="KW-1133">Transmembrane helix</keyword>
<evidence type="ECO:0000256" key="2">
    <source>
        <dbReference type="ARBA" id="ARBA00022692"/>
    </source>
</evidence>
<keyword evidence="2" id="KW-0812">Transmembrane</keyword>
<dbReference type="Pfam" id="PF04357">
    <property type="entry name" value="TamB"/>
    <property type="match status" value="1"/>
</dbReference>
<dbReference type="GO" id="GO:0005886">
    <property type="term" value="C:plasma membrane"/>
    <property type="evidence" value="ECO:0007669"/>
    <property type="project" value="InterPro"/>
</dbReference>
<dbReference type="RefSeq" id="WP_198443426.1">
    <property type="nucleotide sequence ID" value="NZ_CBCSHE010000004.1"/>
</dbReference>
<protein>
    <submittedName>
        <fullName evidence="6">Translocation/assembly module TamB domain-containing protein</fullName>
    </submittedName>
</protein>
<dbReference type="Proteomes" id="UP000595224">
    <property type="component" value="Chromosome"/>
</dbReference>
<gene>
    <name evidence="6" type="ORF">IWA51_04785</name>
</gene>
<evidence type="ECO:0000313" key="6">
    <source>
        <dbReference type="EMBL" id="QQA01916.1"/>
    </source>
</evidence>
<comment type="subcellular location">
    <subcellularLocation>
        <location evidence="1">Membrane</location>
        <topology evidence="1">Single-pass membrane protein</topology>
    </subcellularLocation>
</comment>
<dbReference type="GO" id="GO:0009306">
    <property type="term" value="P:protein secretion"/>
    <property type="evidence" value="ECO:0007669"/>
    <property type="project" value="InterPro"/>
</dbReference>
<keyword evidence="7" id="KW-1185">Reference proteome</keyword>
<evidence type="ECO:0000256" key="1">
    <source>
        <dbReference type="ARBA" id="ARBA00004167"/>
    </source>
</evidence>
<proteinExistence type="predicted"/>
<organism evidence="6 7">
    <name type="scientific">Treponema peruense</name>
    <dbReference type="NCBI Taxonomy" id="2787628"/>
    <lineage>
        <taxon>Bacteria</taxon>
        <taxon>Pseudomonadati</taxon>
        <taxon>Spirochaetota</taxon>
        <taxon>Spirochaetia</taxon>
        <taxon>Spirochaetales</taxon>
        <taxon>Treponemataceae</taxon>
        <taxon>Treponema</taxon>
    </lineage>
</organism>
<evidence type="ECO:0000256" key="3">
    <source>
        <dbReference type="ARBA" id="ARBA00022989"/>
    </source>
</evidence>
<feature type="domain" description="Translocation and assembly module TamB C-terminal" evidence="5">
    <location>
        <begin position="1104"/>
        <end position="1389"/>
    </location>
</feature>
<name>A0A7T3V5U3_9SPIR</name>
<sequence>MKSRAFRTITGSFIFLLIIAVVAAALQPVYHAVDSALKTCESVFKTRLSKETGLGLSYKSLSPSLLTGIRIKGIVLYETENDAPILSVSNAVLGYSLPKIIKGDFSRAFTRLVLTDVSLDFSDSRYKAILDRLGSSGANNGADGAAVSEKKAPHSSDSSDATGEGFASVLDFIKDALFSLPFDVQIRNMNLGYEVGNDSFHAVLNDLFVRKDGLNSSLYSRVSGYAFARLSALGSKTAGFRFRAEGNLLSVFSGSSCRILLDSYSRADYTPRRMEYLLHYSSPEFVLRSTQRILPYAVQIVLDRDSLDLSAELTAQNLDPFALLGNSYSLKQFSKFRGSTLSGSAGFGINLETFRYKWNADLSASLSKSIASGGQQVSVRAFGDDSSVTVKNLSAKGQIAALSFEGSLDLKDKSPSGSLELEHFVLPNGGIISGSLLCSPDKNGFSLFVPELSLGTRKFSHIDISVQNEDNGSLGFSAEVFDYSHSEYDNPGKIIADGSFSYKNNPYLQASVSVDSFFVDSAVYAAAFFAEGNSPGGISSVAASLAPYITSTEFYISTNFSGITFNVPYAVFANTEKDREMLFLSFDGTETALQVSQLELLYGGNSLNATLEADFSPVDKQAAFRTNFNLNSIPYSLSGTYALGEWISVIGDYGFNASVNLGKSCGGTLDFSSLPLSLGKYMLSLSAIAEFSFTSAEDFNVTLSNLTVDEITGLVPGKPKFSLAATADQSGIVLSSLSYNDTISYLQGWGYFLWNINDGIFDSMNFNLTAANDVTKESVTLAGDLSNPMRQKLDFDTLTKDCYFSAQADVKSFPCARFLSEQDGSDTVTATITASGTFENPYISAQVKELSLNAGGSTLKASGNASIMEGILTVPQLNGSWKNFTLESSGSKVDLMAFEGSASLSLSMTGGQNSFTAPMQFTLTNLSPFTRNTFAVPEAFSVEFDCAGISGAMKDKLPPVHISLIRSPGRWDIMTDENLGAYGEFLDDGSLSLMVREDRPLNFNLDGTLVNGLMNLSVRNLYCDTGRFSFLFNSQFFSVYSGFVNANLTLSGLASDPDIDGSAVVTDFDFNIPVYIPEHFKAHEVSVEFTQDEIVIPETIFSVKDGRVAADAYVSLDRLSVTSLELNVETERNRDIPVDVKTPLVRVTGRTSVKATLGIEDNVVGIDGSIALRNAEISFITNFGTNQAPQSEEVRSDAPSSPLDLSLNLDLLVGQKVQIILNPLLRGLVAPATPIQVFLDTASELWSVKGDIVLRGGEISYLSRNFYLKEGRLIMDETQNGFDPNITVRAETREHDDNGEPVTISLSAISQDLSSFSATLSSSPAKSESEILSLLGQIATGDSDSVGNFLVAGVDYGVQVTVLRKLENALRDLCNFDIFSIRTTLLQNTIRQGFNMNTESEKGSIISNLFDNSTVYIGKYFGSTIYADALMHWTYDKSRADASGADAGGGLVFQPEIGLELDAPFANIRWNFAPDIGQLQKSWVPATSITLSWRISF</sequence>
<evidence type="ECO:0000313" key="7">
    <source>
        <dbReference type="Proteomes" id="UP000595224"/>
    </source>
</evidence>
<dbReference type="EMBL" id="CP064936">
    <property type="protein sequence ID" value="QQA01916.1"/>
    <property type="molecule type" value="Genomic_DNA"/>
</dbReference>
<reference evidence="6 7" key="1">
    <citation type="submission" date="2020-11" db="EMBL/GenBank/DDBJ databases">
        <title>Treponema Peruensis nv. sp., first commensal Treponema isolated from human feces.</title>
        <authorList>
            <person name="Belkhou C."/>
            <person name="Raes J."/>
        </authorList>
    </citation>
    <scope>NUCLEOTIDE SEQUENCE [LARGE SCALE GENOMIC DNA]</scope>
    <source>
        <strain evidence="6 7">RCC2812</strain>
    </source>
</reference>